<accession>A0A0R3UQ83</accession>
<evidence type="ECO:0000313" key="1">
    <source>
        <dbReference type="EMBL" id="VDD84031.1"/>
    </source>
</evidence>
<protein>
    <submittedName>
        <fullName evidence="1">Uncharacterized protein</fullName>
    </submittedName>
</protein>
<proteinExistence type="predicted"/>
<evidence type="ECO:0000313" key="2">
    <source>
        <dbReference type="Proteomes" id="UP000267029"/>
    </source>
</evidence>
<keyword evidence="2" id="KW-1185">Reference proteome</keyword>
<dbReference type="AlphaFoldDB" id="A0A0R3UQ83"/>
<reference evidence="1 2" key="1">
    <citation type="submission" date="2018-10" db="EMBL/GenBank/DDBJ databases">
        <authorList>
            <consortium name="Pathogen Informatics"/>
        </authorList>
    </citation>
    <scope>NUCLEOTIDE SEQUENCE [LARGE SCALE GENOMIC DNA]</scope>
</reference>
<gene>
    <name evidence="1" type="ORF">MCOS_LOCUS10034</name>
</gene>
<dbReference type="Proteomes" id="UP000267029">
    <property type="component" value="Unassembled WGS sequence"/>
</dbReference>
<name>A0A0R3UQ83_MESCO</name>
<sequence length="144" mass="16293">MEEWEAVEYRQTRAKAERAATIQHLHITAQRLSIGRSWAPSPADPYKLIFDYSKDNSEEFRANDSAMVVWSSGMFQAWSLMVVKIEMKLVFRIICALHTFSVAQEDEERNGVGDNRPPAGSASLCDVALCVHSKSYMTHEAPDQ</sequence>
<organism evidence="1 2">
    <name type="scientific">Mesocestoides corti</name>
    <name type="common">Flatworm</name>
    <dbReference type="NCBI Taxonomy" id="53468"/>
    <lineage>
        <taxon>Eukaryota</taxon>
        <taxon>Metazoa</taxon>
        <taxon>Spiralia</taxon>
        <taxon>Lophotrochozoa</taxon>
        <taxon>Platyhelminthes</taxon>
        <taxon>Cestoda</taxon>
        <taxon>Eucestoda</taxon>
        <taxon>Cyclophyllidea</taxon>
        <taxon>Mesocestoididae</taxon>
        <taxon>Mesocestoides</taxon>
    </lineage>
</organism>
<dbReference type="EMBL" id="UXSR01005949">
    <property type="protein sequence ID" value="VDD84031.1"/>
    <property type="molecule type" value="Genomic_DNA"/>
</dbReference>